<organism evidence="1 2">
    <name type="scientific">Parelaphostrongylus tenuis</name>
    <name type="common">Meningeal worm</name>
    <dbReference type="NCBI Taxonomy" id="148309"/>
    <lineage>
        <taxon>Eukaryota</taxon>
        <taxon>Metazoa</taxon>
        <taxon>Ecdysozoa</taxon>
        <taxon>Nematoda</taxon>
        <taxon>Chromadorea</taxon>
        <taxon>Rhabditida</taxon>
        <taxon>Rhabditina</taxon>
        <taxon>Rhabditomorpha</taxon>
        <taxon>Strongyloidea</taxon>
        <taxon>Metastrongylidae</taxon>
        <taxon>Parelaphostrongylus</taxon>
    </lineage>
</organism>
<comment type="caution">
    <text evidence="1">The sequence shown here is derived from an EMBL/GenBank/DDBJ whole genome shotgun (WGS) entry which is preliminary data.</text>
</comment>
<dbReference type="AlphaFoldDB" id="A0AAD5R714"/>
<sequence length="113" mass="12930">MDEKNSGVGSKRMRAPFRRPLERWADVFVANVNHNTSQDNEFRLTEWASHTSPCLKQATTMDDSCAREIGMEIMLRTTSEDGRFKYPSVQICARPPIGHVYKPDKQLENTPTT</sequence>
<dbReference type="EMBL" id="JAHQIW010006711">
    <property type="protein sequence ID" value="KAJ1369974.1"/>
    <property type="molecule type" value="Genomic_DNA"/>
</dbReference>
<dbReference type="Proteomes" id="UP001196413">
    <property type="component" value="Unassembled WGS sequence"/>
</dbReference>
<name>A0AAD5R714_PARTN</name>
<evidence type="ECO:0000313" key="2">
    <source>
        <dbReference type="Proteomes" id="UP001196413"/>
    </source>
</evidence>
<accession>A0AAD5R714</accession>
<reference evidence="1" key="1">
    <citation type="submission" date="2021-06" db="EMBL/GenBank/DDBJ databases">
        <title>Parelaphostrongylus tenuis whole genome reference sequence.</title>
        <authorList>
            <person name="Garwood T.J."/>
            <person name="Larsen P.A."/>
            <person name="Fountain-Jones N.M."/>
            <person name="Garbe J.R."/>
            <person name="Macchietto M.G."/>
            <person name="Kania S.A."/>
            <person name="Gerhold R.W."/>
            <person name="Richards J.E."/>
            <person name="Wolf T.M."/>
        </authorList>
    </citation>
    <scope>NUCLEOTIDE SEQUENCE</scope>
    <source>
        <strain evidence="1">MNPRO001-30</strain>
        <tissue evidence="1">Meninges</tissue>
    </source>
</reference>
<gene>
    <name evidence="1" type="ORF">KIN20_031596</name>
</gene>
<proteinExistence type="predicted"/>
<keyword evidence="2" id="KW-1185">Reference proteome</keyword>
<protein>
    <submittedName>
        <fullName evidence="1">Uncharacterized protein</fullName>
    </submittedName>
</protein>
<evidence type="ECO:0000313" key="1">
    <source>
        <dbReference type="EMBL" id="KAJ1369974.1"/>
    </source>
</evidence>